<evidence type="ECO:0000313" key="3">
    <source>
        <dbReference type="EMBL" id="OHS93612.1"/>
    </source>
</evidence>
<keyword evidence="4" id="KW-1185">Reference proteome</keyword>
<feature type="region of interest" description="Disordered" evidence="2">
    <location>
        <begin position="1"/>
        <end position="24"/>
    </location>
</feature>
<feature type="compositionally biased region" description="Polar residues" evidence="2">
    <location>
        <begin position="2048"/>
        <end position="2063"/>
    </location>
</feature>
<feature type="compositionally biased region" description="Basic residues" evidence="2">
    <location>
        <begin position="406"/>
        <end position="420"/>
    </location>
</feature>
<dbReference type="VEuPathDB" id="TrichDB:TRFO_40103"/>
<feature type="region of interest" description="Disordered" evidence="2">
    <location>
        <begin position="970"/>
        <end position="1005"/>
    </location>
</feature>
<dbReference type="RefSeq" id="XP_068346749.1">
    <property type="nucleotide sequence ID" value="XM_068513003.1"/>
</dbReference>
<feature type="compositionally biased region" description="Polar residues" evidence="2">
    <location>
        <begin position="887"/>
        <end position="896"/>
    </location>
</feature>
<feature type="region of interest" description="Disordered" evidence="2">
    <location>
        <begin position="733"/>
        <end position="753"/>
    </location>
</feature>
<feature type="compositionally biased region" description="Low complexity" evidence="2">
    <location>
        <begin position="1979"/>
        <end position="1990"/>
    </location>
</feature>
<name>A0A1J4J8Q6_9EUKA</name>
<feature type="compositionally biased region" description="Low complexity" evidence="2">
    <location>
        <begin position="1"/>
        <end position="14"/>
    </location>
</feature>
<feature type="compositionally biased region" description="Low complexity" evidence="2">
    <location>
        <begin position="1953"/>
        <end position="1969"/>
    </location>
</feature>
<feature type="region of interest" description="Disordered" evidence="2">
    <location>
        <begin position="1460"/>
        <end position="1525"/>
    </location>
</feature>
<feature type="compositionally biased region" description="Basic and acidic residues" evidence="2">
    <location>
        <begin position="733"/>
        <end position="748"/>
    </location>
</feature>
<feature type="coiled-coil region" evidence="1">
    <location>
        <begin position="2403"/>
        <end position="2475"/>
    </location>
</feature>
<gene>
    <name evidence="3" type="ORF">TRFO_40103</name>
</gene>
<evidence type="ECO:0000313" key="4">
    <source>
        <dbReference type="Proteomes" id="UP000179807"/>
    </source>
</evidence>
<evidence type="ECO:0000256" key="1">
    <source>
        <dbReference type="SAM" id="Coils"/>
    </source>
</evidence>
<feature type="compositionally biased region" description="Polar residues" evidence="2">
    <location>
        <begin position="519"/>
        <end position="529"/>
    </location>
</feature>
<feature type="region of interest" description="Disordered" evidence="2">
    <location>
        <begin position="1953"/>
        <end position="2029"/>
    </location>
</feature>
<feature type="compositionally biased region" description="Polar residues" evidence="2">
    <location>
        <begin position="1465"/>
        <end position="1476"/>
    </location>
</feature>
<feature type="region of interest" description="Disordered" evidence="2">
    <location>
        <begin position="548"/>
        <end position="619"/>
    </location>
</feature>
<protein>
    <submittedName>
        <fullName evidence="3">Uncharacterized protein</fullName>
    </submittedName>
</protein>
<feature type="compositionally biased region" description="Polar residues" evidence="2">
    <location>
        <begin position="2193"/>
        <end position="2226"/>
    </location>
</feature>
<dbReference type="EMBL" id="MLAK01001384">
    <property type="protein sequence ID" value="OHS93612.1"/>
    <property type="molecule type" value="Genomic_DNA"/>
</dbReference>
<feature type="region of interest" description="Disordered" evidence="2">
    <location>
        <begin position="1564"/>
        <end position="1583"/>
    </location>
</feature>
<evidence type="ECO:0000256" key="2">
    <source>
        <dbReference type="SAM" id="MobiDB-lite"/>
    </source>
</evidence>
<sequence>MSTRLSSLPSLSPRSVRRKNSQINDPATQLKEMVNDLESEKREYAKAHQHLVSNTESVIEANKILKDAIEDRKSYYEEILHRYNKSNSKLQAAFDQNKKMTKICKAYKIRINQFNKIKKSKGKNSKSEIFDTEQEIKRFRDQISEIEEKCAQIMEKYPEEEIQIRNYRILASLITKLARVNELFEKEIRNIPNLDKSYLLNARDYQKYQYLADQIKLEMNMLNIEKLKPPFSEESIVKMTKLLHKCLPIYNQILFIAKTVNEFSDKSLLNFDTSIALSVTEPYYDQSSAKRNSSKRTNYFYDKDTMIGKNVELEEEINALRQILDSNGYNYIKRSKSRQKMIDDFERDFARVRDFNPRGDYAVLTLDSDQSNQIESEKNKLDNKDTEFLLLNQSSKIIEPNTDKKHSPRNQKIVRKKHTRPNSLKSKSHPKDTKRDNKKIEEDVEGILFVEPQNGILMVGVDKGIIKLDNKKTKKESKKEKFDHNSGDGQLNLENYENETENCENESKGKNRNEKPENANETTIFSVNSENRRIESEKNNYYSDYYSDNYYSNNRSQNSQYSGNNYSGRNSEVNYSNNYSPNSRYSYSSYSYQSGKSSRTSEKDTPNRMQEKPKSLDDVEEGEFFSLSGLLIEEEEEECADDVDPLQFPSQTTSQSSLQPIPDNLFIDDVELGNLAIVDTDSEKNEGTKLTKENSNLINKDKKISSSSVDFDVINSSDASERRLYLMDRRNNNHRGVEPIEPFPRNEPENEQNINLSNSISTSTSELEKTKNEEEACYATLDLFEDVTDPTDESTHDFSSNPDDEGVLNVLDLTAQLDQKQNSLRCLSSQSEGFLDEDEMEKRRMFNQKAAQMMEHIPSHKNAVEFLDLTEEEEQFEVLFVSQTESGKSLNDSDLSQPAPASILSLNNNSNNTENDHSSSFEKKIISSETSKISNNTIKDKCIDDKINNEEINQAEMTNIHEYTNLNSETSKHLEKTSSQSVIDKQTEESTSNQLQNLISSDTNPQILTESSKNIDSLSTKSKVLDLIEVNDTTQYQSVSQSSTPLHSEASNDIDEISSKSKQIEIVTTQEAVGKLNPDSNAALKEQNHNAAILSEFDQTDAEENSPKFEKCHVVNASLQMLSETGSSAIPHSDNDYSYSYSASEDGNNDKTDINSTLKKNTMILLGFDENDKSNKSSQILDSESSNLLFSTATSQIKELAEVSEAKTSDNLSDSVIKSGINETVKPSIGSESSTALMANSSHSKIADLEDNSNEYYSDEMIGYEEDEEERPKPKLGKCFFVNASLQMISDTESYTTQSGTSFSDASRDHCVIKDSEVSTQEENESLADSQSIINPHVSWNLPPDAIERQKNQSMIKKAGSTCVSPQKISFNLQPKEQDDEFFTRVNKAQKIHIDPEIQELLRNGDFDDLLKQNEERGNSANDLDSQSDSENDVEIVRPEQRPKLSSCHIVNASLEMMSDHSENDVSNSTTNSSCDSFIPDNDRLSRRGNHPEIVYYKHAEQNQQPDSTSNSQSVDNDDNSEGSVNSKNIILLGSEHEQFEDEFKFEPGPNEEKTIYDYIEDESNHKSQNESNLEAQDDSQESERKVFVKLTTSKFFVNVMKEEEFSDTYSIYSNVDEMSSENFYNEIAARREAMLSRRKRGRDSVLSNSTQTEEESESIIDEVNNASPLINEPPITIGHPHESELFSITEFEEEDINDDNENDSIQTEFIINIPPVISDFDSEMCSQISHTSSKSRMKEIHETKEITDDKEISEKMNEEIHEGVDEKERSVKFDKDQLLGTVNEIISECSSILSESSEHNRMDDLDGYTEGFDFPEEIQTIFDEIDERRSLSNASEKGTIADSQKSERERLKHNKSEPNKSEHNESEPNKSEHNESEPNKSEHNESEPNKSEHNESEHIKTGSENPSERNKSHIEIKEEESPEIFDYIVETRNIVSNNNDVNIFGVKEYYSSYSSEGHSSPVEVVPISDSEDEEEETPSQQDQNQQSKYQTEEEEGKVYTTSKFKLEEPPNISESESDNESHHTACSSELLIPLDDGANASICTDPLSVQSPRSDGGSSAFSSPIIRNEEIEKIYETPRAVTSDSEQKNHRNQKRIKYAVKIQHFLKSGRREILERKRITPLPDQINQNQMKNKKLINDFENEDEISNNLQFLPNNESENEKMQSEKTNSYNDISAPFNSSTASNESETTDRQSYIDNHNNNPETMSNGSSPSIQNQYPNQTDQRNPGEKQQNQKEKGKGRKTKTQNRSQKSPRRKKTKNEKEIRKDENNTKSKSKQTKNNSNRKTNSRSSSQHRCKKLRNEISDTRHQLHLLQSSCTDVMSQIELDEFKKSRRNYENKESLSIRPTSSVFNYKDKRIQADFDINALESQVEANKKIILVKPALEHNYQTLNEFKSKLLVKYNQLQNEEAVLSDSFEKLTERLNEVKKICDYEHPNTKRRKELEGEIEFQKQVLEEVEKQKKSHAANKSKLLIRIKDLKCLHEMIKKKIAEQLKAPKQNVASLIKQLETNKIKEKEYKEKIKMQRLEENQLNARKKELLSKNEEILRKQKENLEIREEIRQLKNEFFGKSNQKRVEMKYTLTNPKEMCELEQLDNELQQRLKENAKNMNDMKNRIVNISRALFSAKVSFPRTPQVPLPF</sequence>
<keyword evidence="1" id="KW-0175">Coiled coil</keyword>
<feature type="compositionally biased region" description="Basic and acidic residues" evidence="2">
    <location>
        <begin position="470"/>
        <end position="486"/>
    </location>
</feature>
<accession>A0A1J4J8Q6</accession>
<feature type="coiled-coil region" evidence="1">
    <location>
        <begin position="2515"/>
        <end position="2566"/>
    </location>
</feature>
<feature type="region of interest" description="Disordered" evidence="2">
    <location>
        <begin position="1417"/>
        <end position="1445"/>
    </location>
</feature>
<feature type="compositionally biased region" description="Basic and acidic residues" evidence="2">
    <location>
        <begin position="2261"/>
        <end position="2272"/>
    </location>
</feature>
<feature type="compositionally biased region" description="Low complexity" evidence="2">
    <location>
        <begin position="2279"/>
        <end position="2292"/>
    </location>
</feature>
<reference evidence="3" key="1">
    <citation type="submission" date="2016-10" db="EMBL/GenBank/DDBJ databases">
        <authorList>
            <person name="Benchimol M."/>
            <person name="Almeida L.G."/>
            <person name="Vasconcelos A.T."/>
            <person name="Perreira-Neves A."/>
            <person name="Rosa I.A."/>
            <person name="Tasca T."/>
            <person name="Bogo M.R."/>
            <person name="de Souza W."/>
        </authorList>
    </citation>
    <scope>NUCLEOTIDE SEQUENCE [LARGE SCALE GENOMIC DNA]</scope>
    <source>
        <strain evidence="3">K</strain>
    </source>
</reference>
<dbReference type="GeneID" id="94847707"/>
<feature type="compositionally biased region" description="Basic and acidic residues" evidence="2">
    <location>
        <begin position="914"/>
        <end position="923"/>
    </location>
</feature>
<proteinExistence type="predicted"/>
<organism evidence="3 4">
    <name type="scientific">Tritrichomonas foetus</name>
    <dbReference type="NCBI Taxonomy" id="1144522"/>
    <lineage>
        <taxon>Eukaryota</taxon>
        <taxon>Metamonada</taxon>
        <taxon>Parabasalia</taxon>
        <taxon>Tritrichomonadida</taxon>
        <taxon>Tritrichomonadidae</taxon>
        <taxon>Tritrichomonas</taxon>
    </lineage>
</organism>
<feature type="region of interest" description="Disordered" evidence="2">
    <location>
        <begin position="2154"/>
        <end position="2297"/>
    </location>
</feature>
<feature type="region of interest" description="Disordered" evidence="2">
    <location>
        <begin position="1828"/>
        <end position="1924"/>
    </location>
</feature>
<feature type="compositionally biased region" description="Basic and acidic residues" evidence="2">
    <location>
        <begin position="2227"/>
        <end position="2238"/>
    </location>
</feature>
<feature type="region of interest" description="Disordered" evidence="2">
    <location>
        <begin position="470"/>
        <end position="531"/>
    </location>
</feature>
<feature type="region of interest" description="Disordered" evidence="2">
    <location>
        <begin position="1639"/>
        <end position="1660"/>
    </location>
</feature>
<feature type="compositionally biased region" description="Basic and acidic residues" evidence="2">
    <location>
        <begin position="429"/>
        <end position="439"/>
    </location>
</feature>
<feature type="coiled-coil region" evidence="1">
    <location>
        <begin position="129"/>
        <end position="156"/>
    </location>
</feature>
<feature type="compositionally biased region" description="Polar residues" evidence="2">
    <location>
        <begin position="977"/>
        <end position="1005"/>
    </location>
</feature>
<feature type="compositionally biased region" description="Basic and acidic residues" evidence="2">
    <location>
        <begin position="505"/>
        <end position="518"/>
    </location>
</feature>
<feature type="compositionally biased region" description="Low complexity" evidence="2">
    <location>
        <begin position="902"/>
        <end position="913"/>
    </location>
</feature>
<comment type="caution">
    <text evidence="3">The sequence shown here is derived from an EMBL/GenBank/DDBJ whole genome shotgun (WGS) entry which is preliminary data.</text>
</comment>
<feature type="region of interest" description="Disordered" evidence="2">
    <location>
        <begin position="395"/>
        <end position="439"/>
    </location>
</feature>
<feature type="region of interest" description="Disordered" evidence="2">
    <location>
        <begin position="2044"/>
        <end position="2066"/>
    </location>
</feature>
<dbReference type="Proteomes" id="UP000179807">
    <property type="component" value="Unassembled WGS sequence"/>
</dbReference>
<feature type="region of interest" description="Disordered" evidence="2">
    <location>
        <begin position="887"/>
        <end position="923"/>
    </location>
</feature>
<feature type="compositionally biased region" description="Basic and acidic residues" evidence="2">
    <location>
        <begin position="599"/>
        <end position="617"/>
    </location>
</feature>
<feature type="compositionally biased region" description="Basic residues" evidence="2">
    <location>
        <begin position="2239"/>
        <end position="2260"/>
    </location>
</feature>
<feature type="compositionally biased region" description="Low complexity" evidence="2">
    <location>
        <begin position="548"/>
        <end position="598"/>
    </location>
</feature>
<feature type="compositionally biased region" description="Basic and acidic residues" evidence="2">
    <location>
        <begin position="1845"/>
        <end position="1917"/>
    </location>
</feature>